<keyword evidence="1" id="KW-0540">Nuclease</keyword>
<name>A0AAX1ND01_9BACT</name>
<dbReference type="RefSeq" id="WP_169661865.1">
    <property type="nucleotide sequence ID" value="NZ_CP076133.1"/>
</dbReference>
<keyword evidence="1" id="KW-0378">Hydrolase</keyword>
<sequence>MKKLIEINPIEDRQELLDLRRSEKLGCSISVNYIYFLTEEFITYPSGQSAILYIGEAMRKSENTGVRFVQHITPKKETGSDSGNNLILSHFFHNNWKIGLVVFESNQSRKLIEREMIYWHIQQFGAPPIAQGKIPLDKKGKNRNKDIFEYLESNKQSVAKNGDFLRNINNRV</sequence>
<evidence type="ECO:0000313" key="1">
    <source>
        <dbReference type="EMBL" id="QWG05484.1"/>
    </source>
</evidence>
<gene>
    <name evidence="1" type="ORF">KMW28_23990</name>
</gene>
<protein>
    <submittedName>
        <fullName evidence="1">HNH endonuclease</fullName>
    </submittedName>
</protein>
<accession>A0AAX1ND01</accession>
<keyword evidence="1" id="KW-0255">Endonuclease</keyword>
<organism evidence="1 2">
    <name type="scientific">Flammeovirga yaeyamensis</name>
    <dbReference type="NCBI Taxonomy" id="367791"/>
    <lineage>
        <taxon>Bacteria</taxon>
        <taxon>Pseudomonadati</taxon>
        <taxon>Bacteroidota</taxon>
        <taxon>Cytophagia</taxon>
        <taxon>Cytophagales</taxon>
        <taxon>Flammeovirgaceae</taxon>
        <taxon>Flammeovirga</taxon>
    </lineage>
</organism>
<dbReference type="AlphaFoldDB" id="A0AAX1ND01"/>
<evidence type="ECO:0000313" key="2">
    <source>
        <dbReference type="Proteomes" id="UP000678679"/>
    </source>
</evidence>
<proteinExistence type="predicted"/>
<dbReference type="EMBL" id="CP076133">
    <property type="protein sequence ID" value="QWG05484.1"/>
    <property type="molecule type" value="Genomic_DNA"/>
</dbReference>
<dbReference type="Proteomes" id="UP000678679">
    <property type="component" value="Chromosome 2"/>
</dbReference>
<keyword evidence="2" id="KW-1185">Reference proteome</keyword>
<dbReference type="GO" id="GO:0004519">
    <property type="term" value="F:endonuclease activity"/>
    <property type="evidence" value="ECO:0007669"/>
    <property type="project" value="UniProtKB-KW"/>
</dbReference>
<dbReference type="InterPro" id="IPR003615">
    <property type="entry name" value="HNH_nuc"/>
</dbReference>
<reference evidence="1 2" key="1">
    <citation type="submission" date="2021-05" db="EMBL/GenBank/DDBJ databases">
        <title>Comparative genomic studies on the polysaccharide-degrading batcterial strains of the Flammeovirga genus.</title>
        <authorList>
            <person name="Zewei F."/>
            <person name="Zheng Z."/>
            <person name="Yu L."/>
            <person name="Ruyue G."/>
            <person name="Yanhong M."/>
            <person name="Yuanyuan C."/>
            <person name="Jingyan G."/>
            <person name="Wenjun H."/>
        </authorList>
    </citation>
    <scope>NUCLEOTIDE SEQUENCE [LARGE SCALE GENOMIC DNA]</scope>
    <source>
        <strain evidence="1 2">NBRC:100898</strain>
    </source>
</reference>
<dbReference type="CDD" id="cd00085">
    <property type="entry name" value="HNHc"/>
    <property type="match status" value="1"/>
</dbReference>
<dbReference type="KEGG" id="fya:KMW28_23990"/>